<reference evidence="1 2" key="1">
    <citation type="submission" date="2014-04" db="EMBL/GenBank/DDBJ databases">
        <authorList>
            <consortium name="DOE Joint Genome Institute"/>
            <person name="Kuo A."/>
            <person name="Kohler A."/>
            <person name="Nagy L.G."/>
            <person name="Floudas D."/>
            <person name="Copeland A."/>
            <person name="Barry K.W."/>
            <person name="Cichocki N."/>
            <person name="Veneault-Fourrey C."/>
            <person name="LaButti K."/>
            <person name="Lindquist E.A."/>
            <person name="Lipzen A."/>
            <person name="Lundell T."/>
            <person name="Morin E."/>
            <person name="Murat C."/>
            <person name="Sun H."/>
            <person name="Tunlid A."/>
            <person name="Henrissat B."/>
            <person name="Grigoriev I.V."/>
            <person name="Hibbett D.S."/>
            <person name="Martin F."/>
            <person name="Nordberg H.P."/>
            <person name="Cantor M.N."/>
            <person name="Hua S.X."/>
        </authorList>
    </citation>
    <scope>NUCLEOTIDE SEQUENCE [LARGE SCALE GENOMIC DNA]</scope>
    <source>
        <strain evidence="1 2">LaAM-08-1</strain>
    </source>
</reference>
<accession>A0A0C9X824</accession>
<dbReference type="HOGENOM" id="CLU_2527834_0_0_1"/>
<organism evidence="1 2">
    <name type="scientific">Laccaria amethystina LaAM-08-1</name>
    <dbReference type="NCBI Taxonomy" id="1095629"/>
    <lineage>
        <taxon>Eukaryota</taxon>
        <taxon>Fungi</taxon>
        <taxon>Dikarya</taxon>
        <taxon>Basidiomycota</taxon>
        <taxon>Agaricomycotina</taxon>
        <taxon>Agaricomycetes</taxon>
        <taxon>Agaricomycetidae</taxon>
        <taxon>Agaricales</taxon>
        <taxon>Agaricineae</taxon>
        <taxon>Hydnangiaceae</taxon>
        <taxon>Laccaria</taxon>
    </lineage>
</organism>
<proteinExistence type="predicted"/>
<dbReference type="EMBL" id="KN838610">
    <property type="protein sequence ID" value="KIK01236.1"/>
    <property type="molecule type" value="Genomic_DNA"/>
</dbReference>
<gene>
    <name evidence="1" type="ORF">K443DRAFT_575794</name>
</gene>
<dbReference type="Proteomes" id="UP000054477">
    <property type="component" value="Unassembled WGS sequence"/>
</dbReference>
<reference evidence="2" key="2">
    <citation type="submission" date="2015-01" db="EMBL/GenBank/DDBJ databases">
        <title>Evolutionary Origins and Diversification of the Mycorrhizal Mutualists.</title>
        <authorList>
            <consortium name="DOE Joint Genome Institute"/>
            <consortium name="Mycorrhizal Genomics Consortium"/>
            <person name="Kohler A."/>
            <person name="Kuo A."/>
            <person name="Nagy L.G."/>
            <person name="Floudas D."/>
            <person name="Copeland A."/>
            <person name="Barry K.W."/>
            <person name="Cichocki N."/>
            <person name="Veneault-Fourrey C."/>
            <person name="LaButti K."/>
            <person name="Lindquist E.A."/>
            <person name="Lipzen A."/>
            <person name="Lundell T."/>
            <person name="Morin E."/>
            <person name="Murat C."/>
            <person name="Riley R."/>
            <person name="Ohm R."/>
            <person name="Sun H."/>
            <person name="Tunlid A."/>
            <person name="Henrissat B."/>
            <person name="Grigoriev I.V."/>
            <person name="Hibbett D.S."/>
            <person name="Martin F."/>
        </authorList>
    </citation>
    <scope>NUCLEOTIDE SEQUENCE [LARGE SCALE GENOMIC DNA]</scope>
    <source>
        <strain evidence="2">LaAM-08-1</strain>
    </source>
</reference>
<name>A0A0C9X824_9AGAR</name>
<protein>
    <submittedName>
        <fullName evidence="1">Uncharacterized protein</fullName>
    </submittedName>
</protein>
<keyword evidence="2" id="KW-1185">Reference proteome</keyword>
<evidence type="ECO:0000313" key="2">
    <source>
        <dbReference type="Proteomes" id="UP000054477"/>
    </source>
</evidence>
<evidence type="ECO:0000313" key="1">
    <source>
        <dbReference type="EMBL" id="KIK01236.1"/>
    </source>
</evidence>
<dbReference type="AlphaFoldDB" id="A0A0C9X824"/>
<sequence>MHIHSQGDKSTIRCARVLHKRPIGSREASLRVWDMQEGECSLDFSAAASCCSVLRMPPSPIPTSMPPVVTQEKTMMSPLLRNCE</sequence>